<dbReference type="Pfam" id="PF03648">
    <property type="entry name" value="Glyco_hydro_67N"/>
    <property type="match status" value="1"/>
</dbReference>
<dbReference type="AlphaFoldDB" id="A0A3N4MAG5"/>
<evidence type="ECO:0000313" key="3">
    <source>
        <dbReference type="EMBL" id="RPD38696.1"/>
    </source>
</evidence>
<dbReference type="SUPFAM" id="SSF55545">
    <property type="entry name" value="beta-N-acetylhexosaminidase-like domain"/>
    <property type="match status" value="1"/>
</dbReference>
<gene>
    <name evidence="3" type="ORF">EG028_23600</name>
</gene>
<dbReference type="PANTHER" id="PTHR47406">
    <property type="entry name" value="COAGULATION FACTOR 5/8 TYPE, C-TERMINAL"/>
    <property type="match status" value="1"/>
</dbReference>
<dbReference type="InterPro" id="IPR005154">
    <property type="entry name" value="Glyco_hydro_67_aGlcAse_N"/>
</dbReference>
<dbReference type="InterPro" id="IPR029018">
    <property type="entry name" value="Hex-like_dom2"/>
</dbReference>
<organism evidence="3 4">
    <name type="scientific">Chitinophaga barathri</name>
    <dbReference type="NCBI Taxonomy" id="1647451"/>
    <lineage>
        <taxon>Bacteria</taxon>
        <taxon>Pseudomonadati</taxon>
        <taxon>Bacteroidota</taxon>
        <taxon>Chitinophagia</taxon>
        <taxon>Chitinophagales</taxon>
        <taxon>Chitinophagaceae</taxon>
        <taxon>Chitinophaga</taxon>
    </lineage>
</organism>
<dbReference type="InterPro" id="IPR008979">
    <property type="entry name" value="Galactose-bd-like_sf"/>
</dbReference>
<dbReference type="GO" id="GO:0046559">
    <property type="term" value="F:alpha-glucuronidase activity"/>
    <property type="evidence" value="ECO:0007669"/>
    <property type="project" value="InterPro"/>
</dbReference>
<name>A0A3N4MAG5_9BACT</name>
<comment type="caution">
    <text evidence="3">The sequence shown here is derived from an EMBL/GenBank/DDBJ whole genome shotgun (WGS) entry which is preliminary data.</text>
</comment>
<evidence type="ECO:0000259" key="2">
    <source>
        <dbReference type="Pfam" id="PF03648"/>
    </source>
</evidence>
<dbReference type="EMBL" id="RMBX01000014">
    <property type="protein sequence ID" value="RPD38696.1"/>
    <property type="molecule type" value="Genomic_DNA"/>
</dbReference>
<dbReference type="Pfam" id="PF16126">
    <property type="entry name" value="DUF4838"/>
    <property type="match status" value="1"/>
</dbReference>
<proteinExistence type="predicted"/>
<accession>A0A3N4MAG5</accession>
<keyword evidence="4" id="KW-1185">Reference proteome</keyword>
<dbReference type="InterPro" id="IPR032287">
    <property type="entry name" value="DUF4838"/>
</dbReference>
<dbReference type="GO" id="GO:0045493">
    <property type="term" value="P:xylan catabolic process"/>
    <property type="evidence" value="ECO:0007669"/>
    <property type="project" value="InterPro"/>
</dbReference>
<dbReference type="Gene3D" id="2.60.120.260">
    <property type="entry name" value="Galactose-binding domain-like"/>
    <property type="match status" value="1"/>
</dbReference>
<evidence type="ECO:0000256" key="1">
    <source>
        <dbReference type="ARBA" id="ARBA00022801"/>
    </source>
</evidence>
<dbReference type="OrthoDB" id="1099022at2"/>
<dbReference type="RefSeq" id="WP_120518758.1">
    <property type="nucleotide sequence ID" value="NZ_QXZY01000014.1"/>
</dbReference>
<feature type="domain" description="Alpha glucuronidase N-terminal" evidence="2">
    <location>
        <begin position="39"/>
        <end position="129"/>
    </location>
</feature>
<dbReference type="PANTHER" id="PTHR47406:SF2">
    <property type="entry name" value="ALPHA GLUCURONIDASE N-TERMINAL DOMAIN-CONTAINING PROTEIN"/>
    <property type="match status" value="1"/>
</dbReference>
<protein>
    <submittedName>
        <fullName evidence="3">DUF4838 domain-containing protein</fullName>
    </submittedName>
</protein>
<evidence type="ECO:0000313" key="4">
    <source>
        <dbReference type="Proteomes" id="UP000279089"/>
    </source>
</evidence>
<sequence length="749" mass="83435">MENMINTFFCTLMLFLHPGCNSAKDIVLVENGKARHQIVLPAEATPAEKRAAGILRDHLTKMSGATFRQVSENAYREGDAAIFIGNTGHTEKFGEEKIKGEGFLIATDDKHLYIRGGSGKGVVYGVYTLLEQYFGCRKYAAGPACTPSKKTIGIRPLITDQQEPQFVYRETYYPAPLDAEYQEWHKLHSFEDLWGLWGHSFFKLVPPGQYFSGHPEYYALVNGKRQASQLCLSNDQVFRIVTDYFRKAIADNPDAIYWSISPEDGTGYCTCDRCSLADKEEGSHSGSLIRFVNRVAAQFPAQQFTTLAYTYTLQPPARTRPAANVIIMLSSIDAYRNQPLASAPSAAVFRKALADWKKVSASIFIWDYTTQFTNYLAPFPDYFLLQQNLQYFADNGVSGVFSQGSGATYSDMAELNAYLQAKILWQPKAGIDNTFSDFMNGYYGPAAPFITKYLQALARNLQSAKVPLDIYGSPVNNHTDYLSPAAIDEYSTLLDQAEKAAGDNTALAEKVYKARLPLEYTVLQQSRLYGTEKYGYLVPSGNSFVPNPKWAERVKRFVQQAQKAGVTELAEGGLSPEAYGQEWEQLLARPWLPSLAFRKKVTLLHPFTPEYTAKKEATLTDGLTGGKDFSLNWLYTYGNDLVATIDLGQAQKIGGIQLNFLQDARHNIFLPTAIIIEVSTDGQSFQPAARQAVGAVAEEDFSAHVETYKLAARANARFVRVTAHCLPQMPAWRGNDKKPAVCCDEIFVN</sequence>
<keyword evidence="1" id="KW-0378">Hydrolase</keyword>
<dbReference type="Gene3D" id="3.30.379.10">
    <property type="entry name" value="Chitobiase/beta-hexosaminidase domain 2-like"/>
    <property type="match status" value="1"/>
</dbReference>
<reference evidence="4" key="1">
    <citation type="submission" date="2018-11" db="EMBL/GenBank/DDBJ databases">
        <title>Chitinophaga lutea sp.nov., isolate from arsenic contaminated soil.</title>
        <authorList>
            <person name="Zong Y."/>
        </authorList>
    </citation>
    <scope>NUCLEOTIDE SEQUENCE [LARGE SCALE GENOMIC DNA]</scope>
    <source>
        <strain evidence="4">YLT18</strain>
    </source>
</reference>
<dbReference type="SUPFAM" id="SSF49785">
    <property type="entry name" value="Galactose-binding domain-like"/>
    <property type="match status" value="1"/>
</dbReference>
<dbReference type="Proteomes" id="UP000279089">
    <property type="component" value="Unassembled WGS sequence"/>
</dbReference>